<dbReference type="RefSeq" id="WP_058154580.1">
    <property type="nucleotide sequence ID" value="NZ_CP162514.1"/>
</dbReference>
<dbReference type="EMBL" id="CP162514">
    <property type="protein sequence ID" value="XDH89127.1"/>
    <property type="molecule type" value="Genomic_DNA"/>
</dbReference>
<sequence>MDSIQLQSKTKALKGSIEAYWFENENIGLENTQFHRISIPLEPFDSGLDYEEQPVKTEIILDWYKLGISSPDDLDGLNLKHESYPDAEGSIYVGTAHNWCDVKKLEIFKNEDASFCVVGEIYVEFENEGVGKNELFKFETNVVFSKA</sequence>
<name>A0AB39AUQ4_9GAMM</name>
<proteinExistence type="predicted"/>
<protein>
    <submittedName>
        <fullName evidence="1">Uncharacterized protein</fullName>
    </submittedName>
</protein>
<gene>
    <name evidence="1" type="ORF">ABZP26_08125</name>
</gene>
<dbReference type="AlphaFoldDB" id="A0AB39AUQ4"/>
<accession>A0AB39AUQ4</accession>
<evidence type="ECO:0000313" key="1">
    <source>
        <dbReference type="EMBL" id="XDH89127.1"/>
    </source>
</evidence>
<organism evidence="1">
    <name type="scientific">Pseudoalteromonas sp. SD03</name>
    <dbReference type="NCBI Taxonomy" id="3231719"/>
    <lineage>
        <taxon>Bacteria</taxon>
        <taxon>Pseudomonadati</taxon>
        <taxon>Pseudomonadota</taxon>
        <taxon>Gammaproteobacteria</taxon>
        <taxon>Alteromonadales</taxon>
        <taxon>Pseudoalteromonadaceae</taxon>
        <taxon>Pseudoalteromonas</taxon>
    </lineage>
</organism>
<reference evidence="1" key="1">
    <citation type="submission" date="2024-07" db="EMBL/GenBank/DDBJ databases">
        <authorList>
            <person name="Jiang Y."/>
            <person name="Qin Q."/>
        </authorList>
    </citation>
    <scope>NUCLEOTIDE SEQUENCE</scope>
    <source>
        <strain evidence="1">SD03</strain>
    </source>
</reference>